<keyword evidence="9" id="KW-1185">Reference proteome</keyword>
<dbReference type="RefSeq" id="WP_236986540.1">
    <property type="nucleotide sequence ID" value="NZ_AP023086.1"/>
</dbReference>
<evidence type="ECO:0000256" key="6">
    <source>
        <dbReference type="SAM" id="Phobius"/>
    </source>
</evidence>
<evidence type="ECO:0000256" key="1">
    <source>
        <dbReference type="ARBA" id="ARBA00004141"/>
    </source>
</evidence>
<dbReference type="AlphaFoldDB" id="A0AAN1WGC5"/>
<comment type="subcellular location">
    <subcellularLocation>
        <location evidence="1">Membrane</location>
        <topology evidence="1">Multi-pass membrane protein</topology>
    </subcellularLocation>
</comment>
<dbReference type="InterPro" id="IPR007267">
    <property type="entry name" value="GtrA_DPMS_TM"/>
</dbReference>
<dbReference type="EMBL" id="AP023086">
    <property type="protein sequence ID" value="BCD97063.1"/>
    <property type="molecule type" value="Genomic_DNA"/>
</dbReference>
<evidence type="ECO:0000313" key="9">
    <source>
        <dbReference type="Proteomes" id="UP001320119"/>
    </source>
</evidence>
<evidence type="ECO:0000256" key="4">
    <source>
        <dbReference type="ARBA" id="ARBA00022989"/>
    </source>
</evidence>
<dbReference type="KEGG" id="marq:MARGE09_P1263"/>
<evidence type="ECO:0000259" key="7">
    <source>
        <dbReference type="Pfam" id="PF04138"/>
    </source>
</evidence>
<accession>A0AAN1WGC5</accession>
<feature type="transmembrane region" description="Helical" evidence="6">
    <location>
        <begin position="41"/>
        <end position="63"/>
    </location>
</feature>
<keyword evidence="3 6" id="KW-0812">Transmembrane</keyword>
<keyword evidence="4 6" id="KW-1133">Transmembrane helix</keyword>
<comment type="similarity">
    <text evidence="2">Belongs to the GtrA family.</text>
</comment>
<name>A0AAN1WGC5_9GAMM</name>
<feature type="transmembrane region" description="Helical" evidence="6">
    <location>
        <begin position="75"/>
        <end position="96"/>
    </location>
</feature>
<protein>
    <recommendedName>
        <fullName evidence="7">GtrA/DPMS transmembrane domain-containing protein</fullName>
    </recommendedName>
</protein>
<proteinExistence type="inferred from homology"/>
<dbReference type="PANTHER" id="PTHR38459">
    <property type="entry name" value="PROPHAGE BACTOPRENOL-LINKED GLUCOSE TRANSLOCASE HOMOLOG"/>
    <property type="match status" value="1"/>
</dbReference>
<dbReference type="GO" id="GO:0005886">
    <property type="term" value="C:plasma membrane"/>
    <property type="evidence" value="ECO:0007669"/>
    <property type="project" value="TreeGrafter"/>
</dbReference>
<organism evidence="8 9">
    <name type="scientific">Marinagarivorans cellulosilyticus</name>
    <dbReference type="NCBI Taxonomy" id="2721545"/>
    <lineage>
        <taxon>Bacteria</taxon>
        <taxon>Pseudomonadati</taxon>
        <taxon>Pseudomonadota</taxon>
        <taxon>Gammaproteobacteria</taxon>
        <taxon>Cellvibrionales</taxon>
        <taxon>Cellvibrionaceae</taxon>
        <taxon>Marinagarivorans</taxon>
    </lineage>
</organism>
<evidence type="ECO:0000256" key="3">
    <source>
        <dbReference type="ARBA" id="ARBA00022692"/>
    </source>
</evidence>
<dbReference type="Proteomes" id="UP001320119">
    <property type="component" value="Chromosome"/>
</dbReference>
<evidence type="ECO:0000256" key="5">
    <source>
        <dbReference type="ARBA" id="ARBA00023136"/>
    </source>
</evidence>
<evidence type="ECO:0000256" key="2">
    <source>
        <dbReference type="ARBA" id="ARBA00009399"/>
    </source>
</evidence>
<sequence>MISIKLLKQLVKFGAVGVLASGVHYVVALTASTILGCSLQASNLMGFSCGFIISYVGQAFFTFGHAFSWKTLSKYLLLACFTYTLSVLIVTLLSGFLPPAGLFAVTVMLIPVFSFLISKFFVFRRT</sequence>
<evidence type="ECO:0000313" key="8">
    <source>
        <dbReference type="EMBL" id="BCD97063.1"/>
    </source>
</evidence>
<feature type="transmembrane region" description="Helical" evidence="6">
    <location>
        <begin position="102"/>
        <end position="122"/>
    </location>
</feature>
<dbReference type="InterPro" id="IPR051401">
    <property type="entry name" value="GtrA_CellWall_Glycosyl"/>
</dbReference>
<dbReference type="PANTHER" id="PTHR38459:SF1">
    <property type="entry name" value="PROPHAGE BACTOPRENOL-LINKED GLUCOSE TRANSLOCASE HOMOLOG"/>
    <property type="match status" value="1"/>
</dbReference>
<feature type="transmembrane region" description="Helical" evidence="6">
    <location>
        <begin position="12"/>
        <end position="35"/>
    </location>
</feature>
<feature type="domain" description="GtrA/DPMS transmembrane" evidence="7">
    <location>
        <begin position="12"/>
        <end position="123"/>
    </location>
</feature>
<gene>
    <name evidence="8" type="ORF">MARGE09_P1263</name>
</gene>
<reference evidence="8 9" key="1">
    <citation type="journal article" date="2022" name="IScience">
        <title>An ultrasensitive nanofiber-based assay for enzymatic hydrolysis and deep-sea microbial degradation of cellulose.</title>
        <authorList>
            <person name="Tsudome M."/>
            <person name="Tachioka M."/>
            <person name="Miyazaki M."/>
            <person name="Uchimura K."/>
            <person name="Tsuda M."/>
            <person name="Takaki Y."/>
            <person name="Deguchi S."/>
        </authorList>
    </citation>
    <scope>NUCLEOTIDE SEQUENCE [LARGE SCALE GENOMIC DNA]</scope>
    <source>
        <strain evidence="8 9">GE09</strain>
    </source>
</reference>
<dbReference type="GO" id="GO:0000271">
    <property type="term" value="P:polysaccharide biosynthetic process"/>
    <property type="evidence" value="ECO:0007669"/>
    <property type="project" value="InterPro"/>
</dbReference>
<dbReference type="Pfam" id="PF04138">
    <property type="entry name" value="GtrA_DPMS_TM"/>
    <property type="match status" value="1"/>
</dbReference>
<keyword evidence="5 6" id="KW-0472">Membrane</keyword>